<dbReference type="PROSITE" id="PS51257">
    <property type="entry name" value="PROKAR_LIPOPROTEIN"/>
    <property type="match status" value="1"/>
</dbReference>
<accession>A0A5K7YGK4</accession>
<sequence>MRKIKLFFLLSATILLVFLSGGCGPFESGVLDNGALNTGGTDDPRRLIEVAYDRMYRANRVIGARNVLKRAIERSKQSNDLYALAVSYNMMGYTYIDKEKDPNTAEKYYNKAINVISGNNFYCELVHSYIGYALSNNLRGIPENSCAYEIKARNLIEKIKLNYQKKVILCEGGLDSINVAEKRLIDLSNYLNCEKNGP</sequence>
<reference evidence="1 2" key="1">
    <citation type="submission" date="2019-11" db="EMBL/GenBank/DDBJ databases">
        <title>Comparative genomics of hydrocarbon-degrading Desulfosarcina strains.</title>
        <authorList>
            <person name="Watanabe M."/>
            <person name="Kojima H."/>
            <person name="Fukui M."/>
        </authorList>
    </citation>
    <scope>NUCLEOTIDE SEQUENCE [LARGE SCALE GENOMIC DNA]</scope>
    <source>
        <strain evidence="1 2">PL12</strain>
    </source>
</reference>
<dbReference type="EMBL" id="AP021874">
    <property type="protein sequence ID" value="BBO67240.1"/>
    <property type="molecule type" value="Genomic_DNA"/>
</dbReference>
<proteinExistence type="predicted"/>
<evidence type="ECO:0000313" key="1">
    <source>
        <dbReference type="EMBL" id="BBO67240.1"/>
    </source>
</evidence>
<dbReference type="Gene3D" id="1.25.40.10">
    <property type="entry name" value="Tetratricopeptide repeat domain"/>
    <property type="match status" value="1"/>
</dbReference>
<evidence type="ECO:0000313" key="2">
    <source>
        <dbReference type="Proteomes" id="UP000427906"/>
    </source>
</evidence>
<name>A0A5K7YGK4_9BACT</name>
<dbReference type="AlphaFoldDB" id="A0A5K7YGK4"/>
<dbReference type="SUPFAM" id="SSF48452">
    <property type="entry name" value="TPR-like"/>
    <property type="match status" value="1"/>
</dbReference>
<protein>
    <submittedName>
        <fullName evidence="1">Uncharacterized protein</fullName>
    </submittedName>
</protein>
<keyword evidence="2" id="KW-1185">Reference proteome</keyword>
<dbReference type="Proteomes" id="UP000427906">
    <property type="component" value="Chromosome"/>
</dbReference>
<dbReference type="RefSeq" id="WP_155315524.1">
    <property type="nucleotide sequence ID" value="NZ_AP021874.1"/>
</dbReference>
<gene>
    <name evidence="1" type="ORF">DSCA_11700</name>
</gene>
<dbReference type="KEGG" id="dalk:DSCA_11700"/>
<dbReference type="InterPro" id="IPR011990">
    <property type="entry name" value="TPR-like_helical_dom_sf"/>
</dbReference>
<organism evidence="1 2">
    <name type="scientific">Desulfosarcina alkanivorans</name>
    <dbReference type="NCBI Taxonomy" id="571177"/>
    <lineage>
        <taxon>Bacteria</taxon>
        <taxon>Pseudomonadati</taxon>
        <taxon>Thermodesulfobacteriota</taxon>
        <taxon>Desulfobacteria</taxon>
        <taxon>Desulfobacterales</taxon>
        <taxon>Desulfosarcinaceae</taxon>
        <taxon>Desulfosarcina</taxon>
    </lineage>
</organism>